<gene>
    <name evidence="1" type="ORF">SAY87_005793</name>
</gene>
<protein>
    <submittedName>
        <fullName evidence="1">Uncharacterized protein</fullName>
    </submittedName>
</protein>
<sequence>MTAWRLLSHPEEVYAEVATPVTFYSVCPYCYYIFEYDCLKEVYYCRLACTPLQYQMNQGVPNGFNREVEGFACDNKSIDVDVEATVEVPTAEVKVKEEESGTQSLSHSGKLTVLPMMPPPRSQEIVMVMQVRIWSSHSMGVGVDPATGST</sequence>
<name>A0AAN7KD30_9MYRT</name>
<accession>A0AAN7KD30</accession>
<dbReference type="Proteomes" id="UP001345219">
    <property type="component" value="Chromosome 5"/>
</dbReference>
<evidence type="ECO:0000313" key="1">
    <source>
        <dbReference type="EMBL" id="KAK4760900.1"/>
    </source>
</evidence>
<keyword evidence="2" id="KW-1185">Reference proteome</keyword>
<organism evidence="1 2">
    <name type="scientific">Trapa incisa</name>
    <dbReference type="NCBI Taxonomy" id="236973"/>
    <lineage>
        <taxon>Eukaryota</taxon>
        <taxon>Viridiplantae</taxon>
        <taxon>Streptophyta</taxon>
        <taxon>Embryophyta</taxon>
        <taxon>Tracheophyta</taxon>
        <taxon>Spermatophyta</taxon>
        <taxon>Magnoliopsida</taxon>
        <taxon>eudicotyledons</taxon>
        <taxon>Gunneridae</taxon>
        <taxon>Pentapetalae</taxon>
        <taxon>rosids</taxon>
        <taxon>malvids</taxon>
        <taxon>Myrtales</taxon>
        <taxon>Lythraceae</taxon>
        <taxon>Trapa</taxon>
    </lineage>
</organism>
<reference evidence="1 2" key="1">
    <citation type="journal article" date="2023" name="Hortic Res">
        <title>Pangenome of water caltrop reveals structural variations and asymmetric subgenome divergence after allopolyploidization.</title>
        <authorList>
            <person name="Zhang X."/>
            <person name="Chen Y."/>
            <person name="Wang L."/>
            <person name="Yuan Y."/>
            <person name="Fang M."/>
            <person name="Shi L."/>
            <person name="Lu R."/>
            <person name="Comes H.P."/>
            <person name="Ma Y."/>
            <person name="Chen Y."/>
            <person name="Huang G."/>
            <person name="Zhou Y."/>
            <person name="Zheng Z."/>
            <person name="Qiu Y."/>
        </authorList>
    </citation>
    <scope>NUCLEOTIDE SEQUENCE [LARGE SCALE GENOMIC DNA]</scope>
    <source>
        <tissue evidence="1">Roots</tissue>
    </source>
</reference>
<comment type="caution">
    <text evidence="1">The sequence shown here is derived from an EMBL/GenBank/DDBJ whole genome shotgun (WGS) entry which is preliminary data.</text>
</comment>
<evidence type="ECO:0000313" key="2">
    <source>
        <dbReference type="Proteomes" id="UP001345219"/>
    </source>
</evidence>
<dbReference type="EMBL" id="JAXIOK010000010">
    <property type="protein sequence ID" value="KAK4760900.1"/>
    <property type="molecule type" value="Genomic_DNA"/>
</dbReference>
<proteinExistence type="predicted"/>
<dbReference type="AlphaFoldDB" id="A0AAN7KD30"/>